<protein>
    <submittedName>
        <fullName evidence="1">Uncharacterized protein</fullName>
    </submittedName>
</protein>
<dbReference type="EMBL" id="WWCW01000055">
    <property type="protein sequence ID" value="MYM88791.1"/>
    <property type="molecule type" value="Genomic_DNA"/>
</dbReference>
<sequence length="219" mass="23893">MIMPFAVTSLAQRMGLLTAITILPVCVLAATVEKTPAPTGPLDCLVIKHASIKGNPVKDPVYGLANIGHQIVPGARNVLSVRAWNDGDSWDTAQLWKITLEIAPIPNSLVEGKVAHIQVLRSYFTYGGLAWLSGGLYYRGENTIHQIELRKTKTGFALMIAGPIDATDGIGREHLRTVGTWQCDVVQRSLSQLNLWEGKIGTTLNSFHPAKTLRPIETF</sequence>
<evidence type="ECO:0000313" key="2">
    <source>
        <dbReference type="Proteomes" id="UP000470302"/>
    </source>
</evidence>
<dbReference type="RefSeq" id="WP_161097801.1">
    <property type="nucleotide sequence ID" value="NZ_WWCW01000055.1"/>
</dbReference>
<proteinExistence type="predicted"/>
<evidence type="ECO:0000313" key="1">
    <source>
        <dbReference type="EMBL" id="MYM88791.1"/>
    </source>
</evidence>
<comment type="caution">
    <text evidence="1">The sequence shown here is derived from an EMBL/GenBank/DDBJ whole genome shotgun (WGS) entry which is preliminary data.</text>
</comment>
<organism evidence="1 2">
    <name type="scientific">Duganella vulcania</name>
    <dbReference type="NCBI Taxonomy" id="2692166"/>
    <lineage>
        <taxon>Bacteria</taxon>
        <taxon>Pseudomonadati</taxon>
        <taxon>Pseudomonadota</taxon>
        <taxon>Betaproteobacteria</taxon>
        <taxon>Burkholderiales</taxon>
        <taxon>Oxalobacteraceae</taxon>
        <taxon>Telluria group</taxon>
        <taxon>Duganella</taxon>
    </lineage>
</organism>
<reference evidence="1 2" key="1">
    <citation type="submission" date="2020-01" db="EMBL/GenBank/DDBJ databases">
        <title>Novel species isolated from a subtropical stream in China.</title>
        <authorList>
            <person name="Lu H."/>
        </authorList>
    </citation>
    <scope>NUCLEOTIDE SEQUENCE [LARGE SCALE GENOMIC DNA]</scope>
    <source>
        <strain evidence="1 2">FT82W</strain>
    </source>
</reference>
<dbReference type="Proteomes" id="UP000470302">
    <property type="component" value="Unassembled WGS sequence"/>
</dbReference>
<name>A0A845G4L0_9BURK</name>
<accession>A0A845G4L0</accession>
<gene>
    <name evidence="1" type="ORF">GTP91_16615</name>
</gene>
<dbReference type="AlphaFoldDB" id="A0A845G4L0"/>